<evidence type="ECO:0000256" key="4">
    <source>
        <dbReference type="ARBA" id="ARBA00023040"/>
    </source>
</evidence>
<accession>A0ABD2PUI2</accession>
<dbReference type="PRINTS" id="PR00237">
    <property type="entry name" value="GPCRRHODOPSN"/>
</dbReference>
<dbReference type="GO" id="GO:0016020">
    <property type="term" value="C:membrane"/>
    <property type="evidence" value="ECO:0007669"/>
    <property type="project" value="UniProtKB-SubCell"/>
</dbReference>
<organism evidence="10 11">
    <name type="scientific">Cichlidogyrus casuarinus</name>
    <dbReference type="NCBI Taxonomy" id="1844966"/>
    <lineage>
        <taxon>Eukaryota</taxon>
        <taxon>Metazoa</taxon>
        <taxon>Spiralia</taxon>
        <taxon>Lophotrochozoa</taxon>
        <taxon>Platyhelminthes</taxon>
        <taxon>Monogenea</taxon>
        <taxon>Monopisthocotylea</taxon>
        <taxon>Dactylogyridea</taxon>
        <taxon>Ancyrocephalidae</taxon>
        <taxon>Cichlidogyrus</taxon>
    </lineage>
</organism>
<evidence type="ECO:0000313" key="11">
    <source>
        <dbReference type="Proteomes" id="UP001626550"/>
    </source>
</evidence>
<keyword evidence="6" id="KW-0675">Receptor</keyword>
<evidence type="ECO:0000313" key="10">
    <source>
        <dbReference type="EMBL" id="KAL3311132.1"/>
    </source>
</evidence>
<keyword evidence="11" id="KW-1185">Reference proteome</keyword>
<reference evidence="10 11" key="1">
    <citation type="submission" date="2024-11" db="EMBL/GenBank/DDBJ databases">
        <title>Adaptive evolution of stress response genes in parasites aligns with host niche diversity.</title>
        <authorList>
            <person name="Hahn C."/>
            <person name="Resl P."/>
        </authorList>
    </citation>
    <scope>NUCLEOTIDE SEQUENCE [LARGE SCALE GENOMIC DNA]</scope>
    <source>
        <strain evidence="10">EGGRZ-B1_66</strain>
        <tissue evidence="10">Body</tissue>
    </source>
</reference>
<feature type="transmembrane region" description="Helical" evidence="8">
    <location>
        <begin position="137"/>
        <end position="155"/>
    </location>
</feature>
<dbReference type="PANTHER" id="PTHR24243:SF208">
    <property type="entry name" value="PYROKININ-1 RECEPTOR"/>
    <property type="match status" value="1"/>
</dbReference>
<feature type="transmembrane region" description="Helical" evidence="8">
    <location>
        <begin position="184"/>
        <end position="212"/>
    </location>
</feature>
<dbReference type="EMBL" id="JBJKFK010002418">
    <property type="protein sequence ID" value="KAL3311132.1"/>
    <property type="molecule type" value="Genomic_DNA"/>
</dbReference>
<proteinExistence type="predicted"/>
<comment type="caution">
    <text evidence="10">The sequence shown here is derived from an EMBL/GenBank/DDBJ whole genome shotgun (WGS) entry which is preliminary data.</text>
</comment>
<dbReference type="InterPro" id="IPR000276">
    <property type="entry name" value="GPCR_Rhodpsn"/>
</dbReference>
<evidence type="ECO:0000256" key="1">
    <source>
        <dbReference type="ARBA" id="ARBA00004141"/>
    </source>
</evidence>
<evidence type="ECO:0000256" key="8">
    <source>
        <dbReference type="SAM" id="Phobius"/>
    </source>
</evidence>
<sequence>MKSAYQNWVGAFRAFATPVICVIGILGNIFAISTFAELKPKTRFSYYAIALSISNITILVFNGLLDDFSGRGLEYLTEGHFSFRLETLSNSWCKFMEYVPNVMYFISSYLLVAFSIDRLVVVCNAIKYSSIYGKKTAFIICIMIYTVGFLSNIPVTELFKDAADPFEGMRYVCIMDADEHKRLYAFYLIIMNLVTFVVPFIIVLLINFVIGIKLCQHNKNRRMLQHTTKPGSAKMQQEAENGRIFSHLALSSSILLLHLPLVCSVMHRSVFFTTCHGARIYSYLKLKLANSHR</sequence>
<feature type="transmembrane region" description="Helical" evidence="8">
    <location>
        <begin position="102"/>
        <end position="125"/>
    </location>
</feature>
<dbReference type="Proteomes" id="UP001626550">
    <property type="component" value="Unassembled WGS sequence"/>
</dbReference>
<feature type="domain" description="G-protein coupled receptors family 1 profile" evidence="9">
    <location>
        <begin position="27"/>
        <end position="257"/>
    </location>
</feature>
<dbReference type="Pfam" id="PF00001">
    <property type="entry name" value="7tm_1"/>
    <property type="match status" value="1"/>
</dbReference>
<dbReference type="SUPFAM" id="SSF81321">
    <property type="entry name" value="Family A G protein-coupled receptor-like"/>
    <property type="match status" value="1"/>
</dbReference>
<dbReference type="AlphaFoldDB" id="A0ABD2PUI2"/>
<evidence type="ECO:0000256" key="5">
    <source>
        <dbReference type="ARBA" id="ARBA00023136"/>
    </source>
</evidence>
<dbReference type="PROSITE" id="PS50262">
    <property type="entry name" value="G_PROTEIN_RECEP_F1_2"/>
    <property type="match status" value="1"/>
</dbReference>
<feature type="transmembrane region" description="Helical" evidence="8">
    <location>
        <begin position="12"/>
        <end position="32"/>
    </location>
</feature>
<evidence type="ECO:0000256" key="7">
    <source>
        <dbReference type="ARBA" id="ARBA00023224"/>
    </source>
</evidence>
<dbReference type="GO" id="GO:0004930">
    <property type="term" value="F:G protein-coupled receptor activity"/>
    <property type="evidence" value="ECO:0007669"/>
    <property type="project" value="UniProtKB-KW"/>
</dbReference>
<protein>
    <recommendedName>
        <fullName evidence="9">G-protein coupled receptors family 1 profile domain-containing protein</fullName>
    </recommendedName>
</protein>
<evidence type="ECO:0000256" key="2">
    <source>
        <dbReference type="ARBA" id="ARBA00022692"/>
    </source>
</evidence>
<evidence type="ECO:0000259" key="9">
    <source>
        <dbReference type="PROSITE" id="PS50262"/>
    </source>
</evidence>
<keyword evidence="4" id="KW-0297">G-protein coupled receptor</keyword>
<keyword evidence="5 8" id="KW-0472">Membrane</keyword>
<dbReference type="Gene3D" id="1.20.1070.10">
    <property type="entry name" value="Rhodopsin 7-helix transmembrane proteins"/>
    <property type="match status" value="1"/>
</dbReference>
<dbReference type="PANTHER" id="PTHR24243">
    <property type="entry name" value="G-PROTEIN COUPLED RECEPTOR"/>
    <property type="match status" value="1"/>
</dbReference>
<keyword evidence="3 8" id="KW-1133">Transmembrane helix</keyword>
<evidence type="ECO:0000256" key="3">
    <source>
        <dbReference type="ARBA" id="ARBA00022989"/>
    </source>
</evidence>
<keyword evidence="2 8" id="KW-0812">Transmembrane</keyword>
<name>A0ABD2PUI2_9PLAT</name>
<keyword evidence="7" id="KW-0807">Transducer</keyword>
<feature type="transmembrane region" description="Helical" evidence="8">
    <location>
        <begin position="44"/>
        <end position="65"/>
    </location>
</feature>
<comment type="subcellular location">
    <subcellularLocation>
        <location evidence="1">Membrane</location>
        <topology evidence="1">Multi-pass membrane protein</topology>
    </subcellularLocation>
</comment>
<gene>
    <name evidence="10" type="ORF">Ciccas_010292</name>
</gene>
<evidence type="ECO:0000256" key="6">
    <source>
        <dbReference type="ARBA" id="ARBA00023170"/>
    </source>
</evidence>
<dbReference type="InterPro" id="IPR017452">
    <property type="entry name" value="GPCR_Rhodpsn_7TM"/>
</dbReference>